<dbReference type="PANTHER" id="PTHR11266:SF50">
    <property type="entry name" value="VACUOLAR MEMBRANE PROTEIN YOR292C"/>
    <property type="match status" value="1"/>
</dbReference>
<evidence type="ECO:0000256" key="7">
    <source>
        <dbReference type="SAM" id="MobiDB-lite"/>
    </source>
</evidence>
<keyword evidence="5 6" id="KW-0472">Membrane</keyword>
<keyword evidence="4 6" id="KW-1133">Transmembrane helix</keyword>
<dbReference type="GO" id="GO:0005739">
    <property type="term" value="C:mitochondrion"/>
    <property type="evidence" value="ECO:0007669"/>
    <property type="project" value="TreeGrafter"/>
</dbReference>
<evidence type="ECO:0000256" key="6">
    <source>
        <dbReference type="RuleBase" id="RU363053"/>
    </source>
</evidence>
<comment type="caution">
    <text evidence="8">The sequence shown here is derived from an EMBL/GenBank/DDBJ whole genome shotgun (WGS) entry which is preliminary data.</text>
</comment>
<comment type="similarity">
    <text evidence="2 6">Belongs to the peroxisomal membrane protein PXMP2/4 family.</text>
</comment>
<dbReference type="AlphaFoldDB" id="A0A9P6VSJ5"/>
<evidence type="ECO:0000313" key="8">
    <source>
        <dbReference type="EMBL" id="KAG0654339.1"/>
    </source>
</evidence>
<dbReference type="PANTHER" id="PTHR11266">
    <property type="entry name" value="PEROXISOMAL MEMBRANE PROTEIN 2, PXMP2 MPV17"/>
    <property type="match status" value="1"/>
</dbReference>
<evidence type="ECO:0000313" key="9">
    <source>
        <dbReference type="Proteomes" id="UP000777482"/>
    </source>
</evidence>
<feature type="transmembrane region" description="Helical" evidence="6">
    <location>
        <begin position="52"/>
        <end position="70"/>
    </location>
</feature>
<evidence type="ECO:0000256" key="3">
    <source>
        <dbReference type="ARBA" id="ARBA00022692"/>
    </source>
</evidence>
<organism evidence="8 9">
    <name type="scientific">Rhodotorula mucilaginosa</name>
    <name type="common">Yeast</name>
    <name type="synonym">Rhodotorula rubra</name>
    <dbReference type="NCBI Taxonomy" id="5537"/>
    <lineage>
        <taxon>Eukaryota</taxon>
        <taxon>Fungi</taxon>
        <taxon>Dikarya</taxon>
        <taxon>Basidiomycota</taxon>
        <taxon>Pucciniomycotina</taxon>
        <taxon>Microbotryomycetes</taxon>
        <taxon>Sporidiobolales</taxon>
        <taxon>Sporidiobolaceae</taxon>
        <taxon>Rhodotorula</taxon>
    </lineage>
</organism>
<evidence type="ECO:0000256" key="1">
    <source>
        <dbReference type="ARBA" id="ARBA00004141"/>
    </source>
</evidence>
<dbReference type="OrthoDB" id="10267969at2759"/>
<comment type="subcellular location">
    <subcellularLocation>
        <location evidence="1">Membrane</location>
        <topology evidence="1">Multi-pass membrane protein</topology>
    </subcellularLocation>
</comment>
<sequence>MSPVDDVHRWLFETHPRAGVALMYGSLNAIGDTCAQVFFSDESYNPARTLRFFIFGVGIAPLALMWNAYLERQYPLRPSNDTDDLSLPPPEPDYVPLESVKVDVPPSESPRLHRRTASTVSQTGGEKTPALNGSGNGHEEEDGGGDFQLKTTPSLPPVDKIVLLRRVAADQIFMAPISFVVFLICMGLMEFRTPATILARIRNALIPILLTNYKYRVPLSGVVNVAWTVYLSWENARTAS</sequence>
<feature type="region of interest" description="Disordered" evidence="7">
    <location>
        <begin position="103"/>
        <end position="150"/>
    </location>
</feature>
<dbReference type="InterPro" id="IPR007248">
    <property type="entry name" value="Mpv17_PMP22"/>
</dbReference>
<reference evidence="8 9" key="1">
    <citation type="submission" date="2020-11" db="EMBL/GenBank/DDBJ databases">
        <title>Kefir isolates.</title>
        <authorList>
            <person name="Marcisauskas S."/>
            <person name="Kim Y."/>
            <person name="Blasche S."/>
        </authorList>
    </citation>
    <scope>NUCLEOTIDE SEQUENCE [LARGE SCALE GENOMIC DNA]</scope>
    <source>
        <strain evidence="8 9">KR</strain>
    </source>
</reference>
<keyword evidence="9" id="KW-1185">Reference proteome</keyword>
<gene>
    <name evidence="8" type="ORF">C6P46_001778</name>
</gene>
<dbReference type="GO" id="GO:0016020">
    <property type="term" value="C:membrane"/>
    <property type="evidence" value="ECO:0007669"/>
    <property type="project" value="UniProtKB-SubCell"/>
</dbReference>
<protein>
    <submittedName>
        <fullName evidence="8">Uncharacterized protein</fullName>
    </submittedName>
</protein>
<evidence type="ECO:0000256" key="5">
    <source>
        <dbReference type="ARBA" id="ARBA00023136"/>
    </source>
</evidence>
<name>A0A9P6VSJ5_RHOMI</name>
<keyword evidence="3 6" id="KW-0812">Transmembrane</keyword>
<feature type="transmembrane region" description="Helical" evidence="6">
    <location>
        <begin position="172"/>
        <end position="191"/>
    </location>
</feature>
<dbReference type="Proteomes" id="UP000777482">
    <property type="component" value="Unassembled WGS sequence"/>
</dbReference>
<evidence type="ECO:0000256" key="2">
    <source>
        <dbReference type="ARBA" id="ARBA00006824"/>
    </source>
</evidence>
<dbReference type="EMBL" id="PUHQ01000152">
    <property type="protein sequence ID" value="KAG0654339.1"/>
    <property type="molecule type" value="Genomic_DNA"/>
</dbReference>
<proteinExistence type="inferred from homology"/>
<accession>A0A9P6VSJ5</accession>
<evidence type="ECO:0000256" key="4">
    <source>
        <dbReference type="ARBA" id="ARBA00022989"/>
    </source>
</evidence>